<accession>M7WP46</accession>
<organism evidence="1 2">
    <name type="scientific">Entamoeba histolytica HM-3:IMSS</name>
    <dbReference type="NCBI Taxonomy" id="885315"/>
    <lineage>
        <taxon>Eukaryota</taxon>
        <taxon>Amoebozoa</taxon>
        <taxon>Evosea</taxon>
        <taxon>Archamoebae</taxon>
        <taxon>Mastigamoebida</taxon>
        <taxon>Entamoebidae</taxon>
        <taxon>Entamoeba</taxon>
    </lineage>
</organism>
<protein>
    <submittedName>
        <fullName evidence="1">Oxysterol binding protein</fullName>
    </submittedName>
</protein>
<sequence>MALNPEIREKLPLTQIASIHEDLLNRSTMKGTILLRNEIVKQGFEYYIVITTPYLLIFESEL</sequence>
<evidence type="ECO:0000313" key="1">
    <source>
        <dbReference type="EMBL" id="EMS13174.1"/>
    </source>
</evidence>
<evidence type="ECO:0000313" key="2">
    <source>
        <dbReference type="Proteomes" id="UP000030780"/>
    </source>
</evidence>
<dbReference type="VEuPathDB" id="AmoebaDB:KM1_173850"/>
<dbReference type="AlphaFoldDB" id="M7WP46"/>
<feature type="non-terminal residue" evidence="1">
    <location>
        <position position="62"/>
    </location>
</feature>
<reference evidence="1 2" key="1">
    <citation type="submission" date="2013-01" db="EMBL/GenBank/DDBJ databases">
        <authorList>
            <person name="Inman J."/>
            <person name="Zafar N."/>
            <person name="Lorenzi H."/>
            <person name="Caler E."/>
        </authorList>
    </citation>
    <scope>NUCLEOTIDE SEQUENCE [LARGE SCALE GENOMIC DNA]</scope>
    <source>
        <strain evidence="1 2">HM-3:IMSS</strain>
    </source>
</reference>
<dbReference type="Proteomes" id="UP000030780">
    <property type="component" value="Unassembled WGS sequence"/>
</dbReference>
<gene>
    <name evidence="1" type="ORF">KM1_173850</name>
</gene>
<dbReference type="EMBL" id="KB638272">
    <property type="protein sequence ID" value="EMS13174.1"/>
    <property type="molecule type" value="Genomic_DNA"/>
</dbReference>
<name>M7WP46_ENTHI</name>
<proteinExistence type="predicted"/>